<feature type="domain" description="Nuclear receptor" evidence="10">
    <location>
        <begin position="33"/>
        <end position="108"/>
    </location>
</feature>
<accession>A0A4Z2H2I2</accession>
<evidence type="ECO:0000256" key="1">
    <source>
        <dbReference type="ARBA" id="ARBA00022723"/>
    </source>
</evidence>
<evidence type="ECO:0000313" key="12">
    <source>
        <dbReference type="Proteomes" id="UP000314294"/>
    </source>
</evidence>
<dbReference type="GO" id="GO:0045944">
    <property type="term" value="P:positive regulation of transcription by RNA polymerase II"/>
    <property type="evidence" value="ECO:0007669"/>
    <property type="project" value="TreeGrafter"/>
</dbReference>
<evidence type="ECO:0000313" key="11">
    <source>
        <dbReference type="EMBL" id="TNN59293.1"/>
    </source>
</evidence>
<dbReference type="InterPro" id="IPR013088">
    <property type="entry name" value="Znf_NHR/GATA"/>
</dbReference>
<keyword evidence="8" id="KW-0539">Nucleus</keyword>
<keyword evidence="5" id="KW-0238">DNA-binding</keyword>
<keyword evidence="7 11" id="KW-0675">Receptor</keyword>
<dbReference type="SUPFAM" id="SSF57716">
    <property type="entry name" value="Glucocorticoid receptor-like (DNA-binding domain)"/>
    <property type="match status" value="1"/>
</dbReference>
<dbReference type="GO" id="GO:0004879">
    <property type="term" value="F:nuclear receptor activity"/>
    <property type="evidence" value="ECO:0007669"/>
    <property type="project" value="TreeGrafter"/>
</dbReference>
<reference evidence="11 12" key="1">
    <citation type="submission" date="2019-03" db="EMBL/GenBank/DDBJ databases">
        <title>First draft genome of Liparis tanakae, snailfish: a comprehensive survey of snailfish specific genes.</title>
        <authorList>
            <person name="Kim W."/>
            <person name="Song I."/>
            <person name="Jeong J.-H."/>
            <person name="Kim D."/>
            <person name="Kim S."/>
            <person name="Ryu S."/>
            <person name="Song J.Y."/>
            <person name="Lee S.K."/>
        </authorList>
    </citation>
    <scope>NUCLEOTIDE SEQUENCE [LARGE SCALE GENOMIC DNA]</scope>
    <source>
        <tissue evidence="11">Muscle</tissue>
    </source>
</reference>
<dbReference type="PROSITE" id="PS51030">
    <property type="entry name" value="NUCLEAR_REC_DBD_2"/>
    <property type="match status" value="1"/>
</dbReference>
<protein>
    <submittedName>
        <fullName evidence="11">Nuclear receptor subfamily 1 group I member 3</fullName>
    </submittedName>
</protein>
<evidence type="ECO:0000256" key="5">
    <source>
        <dbReference type="ARBA" id="ARBA00023125"/>
    </source>
</evidence>
<keyword evidence="12" id="KW-1185">Reference proteome</keyword>
<dbReference type="GO" id="GO:0030154">
    <property type="term" value="P:cell differentiation"/>
    <property type="evidence" value="ECO:0007669"/>
    <property type="project" value="TreeGrafter"/>
</dbReference>
<dbReference type="Pfam" id="PF00105">
    <property type="entry name" value="zf-C4"/>
    <property type="match status" value="1"/>
</dbReference>
<evidence type="ECO:0000259" key="10">
    <source>
        <dbReference type="PROSITE" id="PS51030"/>
    </source>
</evidence>
<evidence type="ECO:0000256" key="8">
    <source>
        <dbReference type="ARBA" id="ARBA00023242"/>
    </source>
</evidence>
<comment type="caution">
    <text evidence="11">The sequence shown here is derived from an EMBL/GenBank/DDBJ whole genome shotgun (WGS) entry which is preliminary data.</text>
</comment>
<gene>
    <name evidence="11" type="primary">Nr1i3</name>
    <name evidence="11" type="ORF">EYF80_030480</name>
</gene>
<dbReference type="PROSITE" id="PS00031">
    <property type="entry name" value="NUCLEAR_REC_DBD_1"/>
    <property type="match status" value="1"/>
</dbReference>
<name>A0A4Z2H2I2_9TELE</name>
<sequence>MSKKDTGIIREAFTRPNEEVDEDGKVTDEEEEPNACVVCGDLANGFHFNALTCEGCKAFFRRAIKRSTPPRCRLLGECDVNKNNRRSCQACRFHKCRAVGMRHDSKSRRHVVT</sequence>
<feature type="region of interest" description="Disordered" evidence="9">
    <location>
        <begin position="1"/>
        <end position="28"/>
    </location>
</feature>
<proteinExistence type="predicted"/>
<dbReference type="GO" id="GO:0000978">
    <property type="term" value="F:RNA polymerase II cis-regulatory region sequence-specific DNA binding"/>
    <property type="evidence" value="ECO:0007669"/>
    <property type="project" value="TreeGrafter"/>
</dbReference>
<evidence type="ECO:0000256" key="4">
    <source>
        <dbReference type="ARBA" id="ARBA00023015"/>
    </source>
</evidence>
<organism evidence="11 12">
    <name type="scientific">Liparis tanakae</name>
    <name type="common">Tanaka's snailfish</name>
    <dbReference type="NCBI Taxonomy" id="230148"/>
    <lineage>
        <taxon>Eukaryota</taxon>
        <taxon>Metazoa</taxon>
        <taxon>Chordata</taxon>
        <taxon>Craniata</taxon>
        <taxon>Vertebrata</taxon>
        <taxon>Euteleostomi</taxon>
        <taxon>Actinopterygii</taxon>
        <taxon>Neopterygii</taxon>
        <taxon>Teleostei</taxon>
        <taxon>Neoteleostei</taxon>
        <taxon>Acanthomorphata</taxon>
        <taxon>Eupercaria</taxon>
        <taxon>Perciformes</taxon>
        <taxon>Cottioidei</taxon>
        <taxon>Cottales</taxon>
        <taxon>Liparidae</taxon>
        <taxon>Liparis</taxon>
    </lineage>
</organism>
<dbReference type="Gene3D" id="3.30.50.10">
    <property type="entry name" value="Erythroid Transcription Factor GATA-1, subunit A"/>
    <property type="match status" value="1"/>
</dbReference>
<dbReference type="GO" id="GO:0000122">
    <property type="term" value="P:negative regulation of transcription by RNA polymerase II"/>
    <property type="evidence" value="ECO:0007669"/>
    <property type="project" value="TreeGrafter"/>
</dbReference>
<dbReference type="Proteomes" id="UP000314294">
    <property type="component" value="Unassembled WGS sequence"/>
</dbReference>
<dbReference type="EMBL" id="SRLO01000359">
    <property type="protein sequence ID" value="TNN59293.1"/>
    <property type="molecule type" value="Genomic_DNA"/>
</dbReference>
<dbReference type="PANTHER" id="PTHR24082">
    <property type="entry name" value="NUCLEAR HORMONE RECEPTOR"/>
    <property type="match status" value="1"/>
</dbReference>
<dbReference type="PRINTS" id="PR00047">
    <property type="entry name" value="STROIDFINGER"/>
</dbReference>
<dbReference type="SMART" id="SM00399">
    <property type="entry name" value="ZnF_C4"/>
    <property type="match status" value="1"/>
</dbReference>
<keyword evidence="4" id="KW-0805">Transcription regulation</keyword>
<dbReference type="InterPro" id="IPR001628">
    <property type="entry name" value="Znf_hrmn_rcpt"/>
</dbReference>
<dbReference type="OrthoDB" id="6352325at2759"/>
<evidence type="ECO:0000256" key="6">
    <source>
        <dbReference type="ARBA" id="ARBA00023163"/>
    </source>
</evidence>
<keyword evidence="3" id="KW-0862">Zinc</keyword>
<keyword evidence="1" id="KW-0479">Metal-binding</keyword>
<keyword evidence="6" id="KW-0804">Transcription</keyword>
<dbReference type="GO" id="GO:0008270">
    <property type="term" value="F:zinc ion binding"/>
    <property type="evidence" value="ECO:0007669"/>
    <property type="project" value="UniProtKB-KW"/>
</dbReference>
<evidence type="ECO:0000256" key="2">
    <source>
        <dbReference type="ARBA" id="ARBA00022771"/>
    </source>
</evidence>
<evidence type="ECO:0000256" key="7">
    <source>
        <dbReference type="ARBA" id="ARBA00023170"/>
    </source>
</evidence>
<evidence type="ECO:0000256" key="3">
    <source>
        <dbReference type="ARBA" id="ARBA00022833"/>
    </source>
</evidence>
<keyword evidence="2" id="KW-0863">Zinc-finger</keyword>
<dbReference type="PANTHER" id="PTHR24082:SF507">
    <property type="entry name" value="BILE ACID RECEPTOR-RELATED"/>
    <property type="match status" value="1"/>
</dbReference>
<feature type="compositionally biased region" description="Basic and acidic residues" evidence="9">
    <location>
        <begin position="1"/>
        <end position="27"/>
    </location>
</feature>
<evidence type="ECO:0000256" key="9">
    <source>
        <dbReference type="SAM" id="MobiDB-lite"/>
    </source>
</evidence>
<dbReference type="AlphaFoldDB" id="A0A4Z2H2I2"/>
<dbReference type="InterPro" id="IPR050234">
    <property type="entry name" value="Nuclear_hormone_rcpt_NR1"/>
</dbReference>